<keyword evidence="1 4" id="KW-0489">Methyltransferase</keyword>
<evidence type="ECO:0000256" key="1">
    <source>
        <dbReference type="ARBA" id="ARBA00022603"/>
    </source>
</evidence>
<dbReference type="CDD" id="cd02440">
    <property type="entry name" value="AdoMet_MTases"/>
    <property type="match status" value="1"/>
</dbReference>
<dbReference type="InterPro" id="IPR029063">
    <property type="entry name" value="SAM-dependent_MTases_sf"/>
</dbReference>
<sequence>MAFYRDNAETYAARDRQPPTDRLAAFIARLSPGAAVLDLGCGGGHDSLHLIEAGLEVTPCDGSAELARAAERRIGRKVEIVTFQDIERSQRFDAIWAEASLLHVPRTELPDVLVRVHRALRPGGLLQASFKAGEREGHDRFGRYFNYPSAAWLRTCFEWAGWSNIHIEEADGGGYDNQPTRWLHVTATADHATPRSGLLPSCARRRTLRASVSTIDRKMKGPRVQEDCTARSNCRFARLLPVSLNPIRFKDKNLRPFKVRQRRLRV</sequence>
<dbReference type="Gene3D" id="3.40.50.150">
    <property type="entry name" value="Vaccinia Virus protein VP39"/>
    <property type="match status" value="1"/>
</dbReference>
<gene>
    <name evidence="4" type="ORF">GFB56_14940</name>
</gene>
<dbReference type="GO" id="GO:0008168">
    <property type="term" value="F:methyltransferase activity"/>
    <property type="evidence" value="ECO:0007669"/>
    <property type="project" value="UniProtKB-KW"/>
</dbReference>
<evidence type="ECO:0000313" key="4">
    <source>
        <dbReference type="EMBL" id="MBM3092103.1"/>
    </source>
</evidence>
<keyword evidence="2" id="KW-0808">Transferase</keyword>
<dbReference type="PANTHER" id="PTHR43861">
    <property type="entry name" value="TRANS-ACONITATE 2-METHYLTRANSFERASE-RELATED"/>
    <property type="match status" value="1"/>
</dbReference>
<organism evidence="4 5">
    <name type="scientific">Ensifer canadensis</name>
    <dbReference type="NCBI Taxonomy" id="555315"/>
    <lineage>
        <taxon>Bacteria</taxon>
        <taxon>Pseudomonadati</taxon>
        <taxon>Pseudomonadota</taxon>
        <taxon>Alphaproteobacteria</taxon>
        <taxon>Hyphomicrobiales</taxon>
        <taxon>Rhizobiaceae</taxon>
        <taxon>Sinorhizobium/Ensifer group</taxon>
        <taxon>Ensifer</taxon>
    </lineage>
</organism>
<dbReference type="InterPro" id="IPR041698">
    <property type="entry name" value="Methyltransf_25"/>
</dbReference>
<dbReference type="GO" id="GO:0032259">
    <property type="term" value="P:methylation"/>
    <property type="evidence" value="ECO:0007669"/>
    <property type="project" value="UniProtKB-KW"/>
</dbReference>
<accession>A0AAW4FJ31</accession>
<protein>
    <submittedName>
        <fullName evidence="4">Methyltransferase domain-containing protein</fullName>
    </submittedName>
</protein>
<dbReference type="EMBL" id="WXFA01000008">
    <property type="protein sequence ID" value="MBM3092103.1"/>
    <property type="molecule type" value="Genomic_DNA"/>
</dbReference>
<evidence type="ECO:0000259" key="3">
    <source>
        <dbReference type="Pfam" id="PF13649"/>
    </source>
</evidence>
<keyword evidence="5" id="KW-1185">Reference proteome</keyword>
<dbReference type="Pfam" id="PF13649">
    <property type="entry name" value="Methyltransf_25"/>
    <property type="match status" value="1"/>
</dbReference>
<dbReference type="Proteomes" id="UP000744980">
    <property type="component" value="Unassembled WGS sequence"/>
</dbReference>
<dbReference type="AlphaFoldDB" id="A0AAW4FJ31"/>
<dbReference type="PANTHER" id="PTHR43861:SF1">
    <property type="entry name" value="TRANS-ACONITATE 2-METHYLTRANSFERASE"/>
    <property type="match status" value="1"/>
</dbReference>
<evidence type="ECO:0000256" key="2">
    <source>
        <dbReference type="ARBA" id="ARBA00022679"/>
    </source>
</evidence>
<dbReference type="SUPFAM" id="SSF53335">
    <property type="entry name" value="S-adenosyl-L-methionine-dependent methyltransferases"/>
    <property type="match status" value="1"/>
</dbReference>
<reference evidence="4 5" key="1">
    <citation type="submission" date="2020-01" db="EMBL/GenBank/DDBJ databases">
        <title>Draft genome assembly of Ensifer adhaerens T173.</title>
        <authorList>
            <person name="Craig J.E."/>
            <person name="Stinchcombe J.R."/>
        </authorList>
    </citation>
    <scope>NUCLEOTIDE SEQUENCE [LARGE SCALE GENOMIC DNA]</scope>
    <source>
        <strain evidence="4 5">T173</strain>
    </source>
</reference>
<comment type="caution">
    <text evidence="4">The sequence shown here is derived from an EMBL/GenBank/DDBJ whole genome shotgun (WGS) entry which is preliminary data.</text>
</comment>
<proteinExistence type="predicted"/>
<feature type="domain" description="Methyltransferase" evidence="3">
    <location>
        <begin position="36"/>
        <end position="124"/>
    </location>
</feature>
<name>A0AAW4FJ31_9HYPH</name>
<evidence type="ECO:0000313" key="5">
    <source>
        <dbReference type="Proteomes" id="UP000744980"/>
    </source>
</evidence>